<comment type="caution">
    <text evidence="1">The sequence shown here is derived from an EMBL/GenBank/DDBJ whole genome shotgun (WGS) entry which is preliminary data.</text>
</comment>
<accession>A0ACC2JDS3</accession>
<keyword evidence="2" id="KW-1185">Reference proteome</keyword>
<protein>
    <submittedName>
        <fullName evidence="1">Uncharacterized protein</fullName>
    </submittedName>
</protein>
<dbReference type="Proteomes" id="UP001153332">
    <property type="component" value="Unassembled WGS sequence"/>
</dbReference>
<organism evidence="1 2">
    <name type="scientific">Lasiodiplodia mahajangana</name>
    <dbReference type="NCBI Taxonomy" id="1108764"/>
    <lineage>
        <taxon>Eukaryota</taxon>
        <taxon>Fungi</taxon>
        <taxon>Dikarya</taxon>
        <taxon>Ascomycota</taxon>
        <taxon>Pezizomycotina</taxon>
        <taxon>Dothideomycetes</taxon>
        <taxon>Dothideomycetes incertae sedis</taxon>
        <taxon>Botryosphaeriales</taxon>
        <taxon>Botryosphaeriaceae</taxon>
        <taxon>Lasiodiplodia</taxon>
    </lineage>
</organism>
<proteinExistence type="predicted"/>
<dbReference type="EMBL" id="JAPUUL010002231">
    <property type="protein sequence ID" value="KAJ8125677.1"/>
    <property type="molecule type" value="Genomic_DNA"/>
</dbReference>
<name>A0ACC2JDS3_9PEZI</name>
<evidence type="ECO:0000313" key="2">
    <source>
        <dbReference type="Proteomes" id="UP001153332"/>
    </source>
</evidence>
<sequence>MPLTTQTIHSTPQTSIPKHRTVAPQREAMSYYIHPHVKTLKFIADNWERDRHLNSSDSSSTNTPHDAQALARLVSNASWAVQDPYSEAVAHFVKWYRKAQEIDLKSMKTAKLEDELKNFQADIDDMFFFSLLTRKPPGAERRFVPLIVNDDKTNKEGLCGRFESTPKAQSITLWRYDSKGKAWHIEHLIHALVHEMCHAYLAIFSDRRHRKHDRWYKDFDGHGEMFWVLVRFISGKILSYTNSDRWRTELGREEDRCYAMTGKKCEPGSWGSPERILMGGDLPS</sequence>
<gene>
    <name evidence="1" type="ORF">O1611_g7963</name>
</gene>
<evidence type="ECO:0000313" key="1">
    <source>
        <dbReference type="EMBL" id="KAJ8125677.1"/>
    </source>
</evidence>
<reference evidence="1" key="1">
    <citation type="submission" date="2022-12" db="EMBL/GenBank/DDBJ databases">
        <title>Genome Sequence of Lasiodiplodia mahajangana.</title>
        <authorList>
            <person name="Buettner E."/>
        </authorList>
    </citation>
    <scope>NUCLEOTIDE SEQUENCE</scope>
    <source>
        <strain evidence="1">VT137</strain>
    </source>
</reference>